<gene>
    <name evidence="2" type="ORF">A3A44_00120</name>
</gene>
<name>A0A1G2LBI3_9BACT</name>
<reference evidence="2 3" key="1">
    <citation type="journal article" date="2016" name="Nat. Commun.">
        <title>Thousands of microbial genomes shed light on interconnected biogeochemical processes in an aquifer system.</title>
        <authorList>
            <person name="Anantharaman K."/>
            <person name="Brown C.T."/>
            <person name="Hug L.A."/>
            <person name="Sharon I."/>
            <person name="Castelle C.J."/>
            <person name="Probst A.J."/>
            <person name="Thomas B.C."/>
            <person name="Singh A."/>
            <person name="Wilkins M.J."/>
            <person name="Karaoz U."/>
            <person name="Brodie E.L."/>
            <person name="Williams K.H."/>
            <person name="Hubbard S.S."/>
            <person name="Banfield J.F."/>
        </authorList>
    </citation>
    <scope>NUCLEOTIDE SEQUENCE [LARGE SCALE GENOMIC DNA]</scope>
</reference>
<keyword evidence="1" id="KW-0812">Transmembrane</keyword>
<dbReference type="AlphaFoldDB" id="A0A1G2LBI3"/>
<dbReference type="EMBL" id="MHQT01000033">
    <property type="protein sequence ID" value="OHA08950.1"/>
    <property type="molecule type" value="Genomic_DNA"/>
</dbReference>
<evidence type="ECO:0000313" key="2">
    <source>
        <dbReference type="EMBL" id="OHA08950.1"/>
    </source>
</evidence>
<comment type="caution">
    <text evidence="2">The sequence shown here is derived from an EMBL/GenBank/DDBJ whole genome shotgun (WGS) entry which is preliminary data.</text>
</comment>
<accession>A0A1G2LBI3</accession>
<dbReference type="Proteomes" id="UP000178977">
    <property type="component" value="Unassembled WGS sequence"/>
</dbReference>
<feature type="transmembrane region" description="Helical" evidence="1">
    <location>
        <begin position="137"/>
        <end position="160"/>
    </location>
</feature>
<evidence type="ECO:0000256" key="1">
    <source>
        <dbReference type="SAM" id="Phobius"/>
    </source>
</evidence>
<organism evidence="2 3">
    <name type="scientific">Candidatus Sungbacteria bacterium RIFCSPLOWO2_01_FULL_60_25</name>
    <dbReference type="NCBI Taxonomy" id="1802281"/>
    <lineage>
        <taxon>Bacteria</taxon>
        <taxon>Candidatus Sungiibacteriota</taxon>
    </lineage>
</organism>
<evidence type="ECO:0000313" key="3">
    <source>
        <dbReference type="Proteomes" id="UP000178977"/>
    </source>
</evidence>
<sequence length="197" mass="21181">MMPPVVRSFSETAPIRWRHQNLFRGEDAMQGLFGNVGPSLKRTIVALAGLHVAANVSRQAVRHLVSEDIMVLALLLALGGMCVGAILGLAARKRHASAVALIAHGFIALDARYLHRSLVSVGEVVGGIAPIMPVDTVALPILLMGWCAVIAVQLGLVNLITRGLPQGWETPLWKGRQPEAKIFLLPDQRRPVSSRSA</sequence>
<feature type="transmembrane region" description="Helical" evidence="1">
    <location>
        <begin position="69"/>
        <end position="91"/>
    </location>
</feature>
<keyword evidence="1" id="KW-0472">Membrane</keyword>
<keyword evidence="1" id="KW-1133">Transmembrane helix</keyword>
<protein>
    <submittedName>
        <fullName evidence="2">Uncharacterized protein</fullName>
    </submittedName>
</protein>
<proteinExistence type="predicted"/>